<evidence type="ECO:0000259" key="4">
    <source>
        <dbReference type="PROSITE" id="PS50977"/>
    </source>
</evidence>
<dbReference type="AlphaFoldDB" id="A0A432WI63"/>
<sequence length="178" mass="19913">MTISNRGGRPSKRAYILNNALELARQQGPQGFTLDALCEFANISKGGILYHFSCVYTLVSEMLTLHLKQVLQRHMPQYASWESLPVDSMIELLQTLPTESNLEMLFMKTYAEAPLNQQKRQSLQGIIGDMDDSQRIALFAAFGERMSRIYGAPAAASQTHKKSEQPTMSIMPQPAAVF</sequence>
<protein>
    <recommendedName>
        <fullName evidence="4">HTH tetR-type domain-containing protein</fullName>
    </recommendedName>
</protein>
<dbReference type="EMBL" id="PIPO01000003">
    <property type="protein sequence ID" value="RUO33369.1"/>
    <property type="molecule type" value="Genomic_DNA"/>
</dbReference>
<dbReference type="Gene3D" id="1.10.357.10">
    <property type="entry name" value="Tetracycline Repressor, domain 2"/>
    <property type="match status" value="1"/>
</dbReference>
<reference evidence="5 6" key="1">
    <citation type="journal article" date="2011" name="Front. Microbiol.">
        <title>Genomic signatures of strain selection and enhancement in Bacillus atrophaeus var. globigii, a historical biowarfare simulant.</title>
        <authorList>
            <person name="Gibbons H.S."/>
            <person name="Broomall S.M."/>
            <person name="McNew L.A."/>
            <person name="Daligault H."/>
            <person name="Chapman C."/>
            <person name="Bruce D."/>
            <person name="Karavis M."/>
            <person name="Krepps M."/>
            <person name="McGregor P.A."/>
            <person name="Hong C."/>
            <person name="Park K.H."/>
            <person name="Akmal A."/>
            <person name="Feldman A."/>
            <person name="Lin J.S."/>
            <person name="Chang W.E."/>
            <person name="Higgs B.W."/>
            <person name="Demirev P."/>
            <person name="Lindquist J."/>
            <person name="Liem A."/>
            <person name="Fochler E."/>
            <person name="Read T.D."/>
            <person name="Tapia R."/>
            <person name="Johnson S."/>
            <person name="Bishop-Lilly K.A."/>
            <person name="Detter C."/>
            <person name="Han C."/>
            <person name="Sozhamannan S."/>
            <person name="Rosenzweig C.N."/>
            <person name="Skowronski E.W."/>
        </authorList>
    </citation>
    <scope>NUCLEOTIDE SEQUENCE [LARGE SCALE GENOMIC DNA]</scope>
    <source>
        <strain evidence="5 6">Y4G10-17</strain>
    </source>
</reference>
<name>A0A432WI63_9GAMM</name>
<dbReference type="PROSITE" id="PS50977">
    <property type="entry name" value="HTH_TETR_2"/>
    <property type="match status" value="1"/>
</dbReference>
<evidence type="ECO:0000313" key="6">
    <source>
        <dbReference type="Proteomes" id="UP000287823"/>
    </source>
</evidence>
<dbReference type="GO" id="GO:0003677">
    <property type="term" value="F:DNA binding"/>
    <property type="evidence" value="ECO:0007669"/>
    <property type="project" value="UniProtKB-UniRule"/>
</dbReference>
<proteinExistence type="predicted"/>
<evidence type="ECO:0000256" key="1">
    <source>
        <dbReference type="ARBA" id="ARBA00023125"/>
    </source>
</evidence>
<dbReference type="RefSeq" id="WP_126799077.1">
    <property type="nucleotide sequence ID" value="NZ_PIPO01000003.1"/>
</dbReference>
<feature type="domain" description="HTH tetR-type" evidence="4">
    <location>
        <begin position="10"/>
        <end position="70"/>
    </location>
</feature>
<dbReference type="Pfam" id="PF00440">
    <property type="entry name" value="TetR_N"/>
    <property type="match status" value="1"/>
</dbReference>
<comment type="caution">
    <text evidence="5">The sequence shown here is derived from an EMBL/GenBank/DDBJ whole genome shotgun (WGS) entry which is preliminary data.</text>
</comment>
<dbReference type="InterPro" id="IPR009057">
    <property type="entry name" value="Homeodomain-like_sf"/>
</dbReference>
<gene>
    <name evidence="5" type="ORF">CWE14_09155</name>
</gene>
<evidence type="ECO:0000313" key="5">
    <source>
        <dbReference type="EMBL" id="RUO33369.1"/>
    </source>
</evidence>
<organism evidence="5 6">
    <name type="scientific">Aliidiomarina soli</name>
    <dbReference type="NCBI Taxonomy" id="1928574"/>
    <lineage>
        <taxon>Bacteria</taxon>
        <taxon>Pseudomonadati</taxon>
        <taxon>Pseudomonadota</taxon>
        <taxon>Gammaproteobacteria</taxon>
        <taxon>Alteromonadales</taxon>
        <taxon>Idiomarinaceae</taxon>
        <taxon>Aliidiomarina</taxon>
    </lineage>
</organism>
<keyword evidence="1 2" id="KW-0238">DNA-binding</keyword>
<feature type="region of interest" description="Disordered" evidence="3">
    <location>
        <begin position="153"/>
        <end position="178"/>
    </location>
</feature>
<dbReference type="InterPro" id="IPR001647">
    <property type="entry name" value="HTH_TetR"/>
</dbReference>
<accession>A0A432WI63</accession>
<evidence type="ECO:0000256" key="3">
    <source>
        <dbReference type="SAM" id="MobiDB-lite"/>
    </source>
</evidence>
<dbReference type="Proteomes" id="UP000287823">
    <property type="component" value="Unassembled WGS sequence"/>
</dbReference>
<evidence type="ECO:0000256" key="2">
    <source>
        <dbReference type="PROSITE-ProRule" id="PRU00335"/>
    </source>
</evidence>
<dbReference type="SUPFAM" id="SSF46689">
    <property type="entry name" value="Homeodomain-like"/>
    <property type="match status" value="1"/>
</dbReference>
<keyword evidence="6" id="KW-1185">Reference proteome</keyword>
<feature type="DNA-binding region" description="H-T-H motif" evidence="2">
    <location>
        <begin position="33"/>
        <end position="52"/>
    </location>
</feature>